<feature type="region of interest" description="Disordered" evidence="1">
    <location>
        <begin position="596"/>
        <end position="633"/>
    </location>
</feature>
<feature type="compositionally biased region" description="Polar residues" evidence="1">
    <location>
        <begin position="105"/>
        <end position="115"/>
    </location>
</feature>
<dbReference type="WBParaSite" id="Pan_g4935.t1">
    <property type="protein sequence ID" value="Pan_g4935.t1"/>
    <property type="gene ID" value="Pan_g4935"/>
</dbReference>
<reference evidence="2" key="1">
    <citation type="journal article" date="2013" name="Genetics">
        <title>The draft genome and transcriptome of Panagrellus redivivus are shaped by the harsh demands of a free-living lifestyle.</title>
        <authorList>
            <person name="Srinivasan J."/>
            <person name="Dillman A.R."/>
            <person name="Macchietto M.G."/>
            <person name="Heikkinen L."/>
            <person name="Lakso M."/>
            <person name="Fracchia K.M."/>
            <person name="Antoshechkin I."/>
            <person name="Mortazavi A."/>
            <person name="Wong G."/>
            <person name="Sternberg P.W."/>
        </authorList>
    </citation>
    <scope>NUCLEOTIDE SEQUENCE [LARGE SCALE GENOMIC DNA]</scope>
    <source>
        <strain evidence="2">MT8872</strain>
    </source>
</reference>
<feature type="compositionally biased region" description="Basic and acidic residues" evidence="1">
    <location>
        <begin position="41"/>
        <end position="54"/>
    </location>
</feature>
<feature type="compositionally biased region" description="Acidic residues" evidence="1">
    <location>
        <begin position="174"/>
        <end position="184"/>
    </location>
</feature>
<accession>A0A7E4ZZK4</accession>
<dbReference type="AlphaFoldDB" id="A0A7E4ZZK4"/>
<feature type="region of interest" description="Disordered" evidence="1">
    <location>
        <begin position="1"/>
        <end position="289"/>
    </location>
</feature>
<proteinExistence type="predicted"/>
<sequence>MAGEGDSSVQPTTWKHYPPTINGAKSEPVNSQETPLIDEPEVPKTSDDKQRDYGIETSEPPISIGIGTEKLTKPVNTLPPKTGYEEPTAPQSNPNIVPSGYSAPGTDSTTGNNNYSPSAPQPPPPSSSGYRNDGVVPSSSGTSSIGISSGRYDGPVGPSSSQIEVSPGTAENEGYGDDTVPEDPYETKSVGIPPAPGKGRQGVAPAPYDARPEPQAPPFAPSFSQSPAPVDEFYKSPPGVQPELFPENKPIAPQEQYVPAGPAPPSNVGDFFAEEEHPAQPQPQRPQVIRPTLSRLPDSDADLAPEFSGPRPCCPCCHESRPDFPPRGPILGGDGGGCGGGGGGVAPSGGGCGGGCGGTVLCGAPPIVGTPPQCCPTAPLPCCPRLPTCCLPQLPCCPKIEIPCCPPIQVCCQPLNFGGCGGGCRSKAVVRVRTKRLGCLPCIGRKKRDAFTDAEEPHIRQKRLNCIPCLARQKRQAQNNCQKCNPLMQHVVSRVKRSFSCSACATHKERVKRQAAISDYYRGNIAGANRNCQVCNTLPLPHSMKKRSISPAQNDFLARVKRGDDTGYDPLFKCDAGCCDFTKCIRSKPLRETFKVPEDSDFVDKHGDYDLPDLKSEEDDDDASFRHKSKARN</sequence>
<dbReference type="Proteomes" id="UP000492821">
    <property type="component" value="Unassembled WGS sequence"/>
</dbReference>
<reference evidence="3" key="2">
    <citation type="submission" date="2020-10" db="UniProtKB">
        <authorList>
            <consortium name="WormBaseParasite"/>
        </authorList>
    </citation>
    <scope>IDENTIFICATION</scope>
</reference>
<evidence type="ECO:0000256" key="1">
    <source>
        <dbReference type="SAM" id="MobiDB-lite"/>
    </source>
</evidence>
<name>A0A7E4ZZK4_PANRE</name>
<protein>
    <submittedName>
        <fullName evidence="3">Uncharacterized protein</fullName>
    </submittedName>
</protein>
<organism evidence="2 3">
    <name type="scientific">Panagrellus redivivus</name>
    <name type="common">Microworm</name>
    <dbReference type="NCBI Taxonomy" id="6233"/>
    <lineage>
        <taxon>Eukaryota</taxon>
        <taxon>Metazoa</taxon>
        <taxon>Ecdysozoa</taxon>
        <taxon>Nematoda</taxon>
        <taxon>Chromadorea</taxon>
        <taxon>Rhabditida</taxon>
        <taxon>Tylenchina</taxon>
        <taxon>Panagrolaimomorpha</taxon>
        <taxon>Panagrolaimoidea</taxon>
        <taxon>Panagrolaimidae</taxon>
        <taxon>Panagrellus</taxon>
    </lineage>
</organism>
<evidence type="ECO:0000313" key="2">
    <source>
        <dbReference type="Proteomes" id="UP000492821"/>
    </source>
</evidence>
<feature type="compositionally biased region" description="Basic and acidic residues" evidence="1">
    <location>
        <begin position="596"/>
        <end position="615"/>
    </location>
</feature>
<keyword evidence="2" id="KW-1185">Reference proteome</keyword>
<evidence type="ECO:0000313" key="3">
    <source>
        <dbReference type="WBParaSite" id="Pan_g4935.t1"/>
    </source>
</evidence>
<feature type="compositionally biased region" description="Low complexity" evidence="1">
    <location>
        <begin position="138"/>
        <end position="150"/>
    </location>
</feature>